<evidence type="ECO:0000256" key="6">
    <source>
        <dbReference type="ARBA" id="ARBA00022723"/>
    </source>
</evidence>
<dbReference type="PANTHER" id="PTHR33478">
    <property type="entry name" value="EXTRACELLULAR METALLOPROTEINASE MEP"/>
    <property type="match status" value="1"/>
</dbReference>
<dbReference type="GO" id="GO:0006508">
    <property type="term" value="P:proteolysis"/>
    <property type="evidence" value="ECO:0007669"/>
    <property type="project" value="UniProtKB-KW"/>
</dbReference>
<organism evidence="13 14">
    <name type="scientific">Streptomyces subrutilus</name>
    <dbReference type="NCBI Taxonomy" id="36818"/>
    <lineage>
        <taxon>Bacteria</taxon>
        <taxon>Bacillati</taxon>
        <taxon>Actinomycetota</taxon>
        <taxon>Actinomycetes</taxon>
        <taxon>Kitasatosporales</taxon>
        <taxon>Streptomycetaceae</taxon>
        <taxon>Streptomyces</taxon>
    </lineage>
</organism>
<evidence type="ECO:0000256" key="3">
    <source>
        <dbReference type="ARBA" id="ARBA00006006"/>
    </source>
</evidence>
<feature type="domain" description="FTP" evidence="12">
    <location>
        <begin position="116"/>
        <end position="157"/>
    </location>
</feature>
<name>A0A1E5Q088_9ACTN</name>
<evidence type="ECO:0000313" key="14">
    <source>
        <dbReference type="Proteomes" id="UP000095705"/>
    </source>
</evidence>
<sequence>MSMTTLIDKRDMTYDRFEEVAGSDGFLADTERERVAEEVHHSLIADPNKVNRFTGHLGELRADGAPAFESRRSGAAEETPDSFYINRAKEYIDSVSEAIGFAADEPAEFQADPSVTATSAGMRVVSLQQMLNGIEVWGMSPKVWLLEDGTVERVVGDTASVPADLPVTPVVSVETALAVAAAKAAEAVTLEGPFGTDELPALDISQGFRCLSAQPGNHQPLIFSNGPFEEAIPARLVYLYMGKDARLTWFFTFSRKNLVVQYHAFVEAAGPDVDAESPQILYFYDATDRVVAGTVFKHNPNEGALVQVTFPPPLTDYPTLVPAGLPAGFPDAWTNPTNGTVATEGNNVRAFGGNNLPFEVQVGMGGGVFNPLANSPEHLVTSIFYFCNYMHDFFMMLGFTEEFGNFQKVNVTGRGKGADPVNAFARPVEIDGTATMATRADGLAAEMNMGLVEETNRHTALDADVVYHEFCHGVSNRLVGGLADANGLREQQSRSMGEGWGDFFALSIINFSRAQERTVLGNWVVDDPRGIRNRPYDSQYPGTFAHIGLRRGQVPGNPDLNYREVHNVGEIWCATLMELIRKTSTALGSKERGYRVIWQAVVDGMKLTPRNPSFLAARDAILGGLRAMEGGSLTSAEYAAVRTGAWEAFARFAMGFDAVSTNASFDGCRGGVDMPPPGSQD</sequence>
<dbReference type="Pfam" id="PF02128">
    <property type="entry name" value="Peptidase_M36"/>
    <property type="match status" value="1"/>
</dbReference>
<proteinExistence type="inferred from homology"/>
<dbReference type="Gene3D" id="1.10.390.10">
    <property type="entry name" value="Neutral Protease Domain 2"/>
    <property type="match status" value="1"/>
</dbReference>
<keyword evidence="8" id="KW-0378">Hydrolase</keyword>
<evidence type="ECO:0000259" key="12">
    <source>
        <dbReference type="Pfam" id="PF07504"/>
    </source>
</evidence>
<evidence type="ECO:0000256" key="8">
    <source>
        <dbReference type="ARBA" id="ARBA00022801"/>
    </source>
</evidence>
<keyword evidence="5" id="KW-0645">Protease</keyword>
<dbReference type="SUPFAM" id="SSF55486">
    <property type="entry name" value="Metalloproteases ('zincins'), catalytic domain"/>
    <property type="match status" value="1"/>
</dbReference>
<comment type="subcellular location">
    <subcellularLocation>
        <location evidence="2">Secreted</location>
    </subcellularLocation>
</comment>
<accession>A0A1E5Q088</accession>
<evidence type="ECO:0000256" key="5">
    <source>
        <dbReference type="ARBA" id="ARBA00022670"/>
    </source>
</evidence>
<evidence type="ECO:0000256" key="10">
    <source>
        <dbReference type="ARBA" id="ARBA00023049"/>
    </source>
</evidence>
<dbReference type="GO" id="GO:0004222">
    <property type="term" value="F:metalloendopeptidase activity"/>
    <property type="evidence" value="ECO:0007669"/>
    <property type="project" value="InterPro"/>
</dbReference>
<protein>
    <recommendedName>
        <fullName evidence="12">FTP domain-containing protein</fullName>
    </recommendedName>
</protein>
<dbReference type="PRINTS" id="PR00999">
    <property type="entry name" value="FUNGALYSIN"/>
</dbReference>
<comment type="cofactor">
    <cofactor evidence="1">
        <name>Zn(2+)</name>
        <dbReference type="ChEBI" id="CHEBI:29105"/>
    </cofactor>
</comment>
<keyword evidence="6" id="KW-0479">Metal-binding</keyword>
<evidence type="ECO:0000256" key="9">
    <source>
        <dbReference type="ARBA" id="ARBA00022833"/>
    </source>
</evidence>
<dbReference type="Pfam" id="PF07504">
    <property type="entry name" value="FTP"/>
    <property type="match status" value="1"/>
</dbReference>
<reference evidence="13 14" key="1">
    <citation type="submission" date="2016-08" db="EMBL/GenBank/DDBJ databases">
        <title>The complete genome of Streptomyces subrutilus 10-1-1.</title>
        <authorList>
            <person name="Chen X."/>
        </authorList>
    </citation>
    <scope>NUCLEOTIDE SEQUENCE [LARGE SCALE GENOMIC DNA]</scope>
    <source>
        <strain evidence="13 14">10-1-1</strain>
    </source>
</reference>
<dbReference type="Proteomes" id="UP000095705">
    <property type="component" value="Unassembled WGS sequence"/>
</dbReference>
<evidence type="ECO:0000313" key="13">
    <source>
        <dbReference type="EMBL" id="OEJ35284.1"/>
    </source>
</evidence>
<dbReference type="GO" id="GO:0005615">
    <property type="term" value="C:extracellular space"/>
    <property type="evidence" value="ECO:0007669"/>
    <property type="project" value="InterPro"/>
</dbReference>
<keyword evidence="9" id="KW-0862">Zinc</keyword>
<dbReference type="AlphaFoldDB" id="A0A1E5Q088"/>
<keyword evidence="7" id="KW-0732">Signal</keyword>
<dbReference type="Gene3D" id="3.10.170.10">
    <property type="match status" value="1"/>
</dbReference>
<dbReference type="InterPro" id="IPR050371">
    <property type="entry name" value="Fungal_virulence_M36"/>
</dbReference>
<dbReference type="InterPro" id="IPR011096">
    <property type="entry name" value="FTP_domain"/>
</dbReference>
<evidence type="ECO:0000256" key="2">
    <source>
        <dbReference type="ARBA" id="ARBA00004613"/>
    </source>
</evidence>
<dbReference type="STRING" id="36818.BGK67_31865"/>
<evidence type="ECO:0000256" key="1">
    <source>
        <dbReference type="ARBA" id="ARBA00001947"/>
    </source>
</evidence>
<dbReference type="InterPro" id="IPR027268">
    <property type="entry name" value="Peptidase_M4/M1_CTD_sf"/>
</dbReference>
<evidence type="ECO:0000256" key="4">
    <source>
        <dbReference type="ARBA" id="ARBA00022525"/>
    </source>
</evidence>
<keyword evidence="10" id="KW-0482">Metalloprotease</keyword>
<gene>
    <name evidence="13" type="ORF">BGK67_31865</name>
</gene>
<dbReference type="PANTHER" id="PTHR33478:SF1">
    <property type="entry name" value="EXTRACELLULAR METALLOPROTEINASE MEP"/>
    <property type="match status" value="1"/>
</dbReference>
<evidence type="ECO:0000256" key="7">
    <source>
        <dbReference type="ARBA" id="ARBA00022729"/>
    </source>
</evidence>
<comment type="caution">
    <text evidence="13">The sequence shown here is derived from an EMBL/GenBank/DDBJ whole genome shotgun (WGS) entry which is preliminary data.</text>
</comment>
<keyword evidence="4" id="KW-0964">Secreted</keyword>
<keyword evidence="14" id="KW-1185">Reference proteome</keyword>
<dbReference type="EMBL" id="MEHK01000001">
    <property type="protein sequence ID" value="OEJ35284.1"/>
    <property type="molecule type" value="Genomic_DNA"/>
</dbReference>
<comment type="similarity">
    <text evidence="3">Belongs to the peptidase M36 family.</text>
</comment>
<dbReference type="GO" id="GO:0008270">
    <property type="term" value="F:zinc ion binding"/>
    <property type="evidence" value="ECO:0007669"/>
    <property type="project" value="InterPro"/>
</dbReference>
<dbReference type="InterPro" id="IPR001842">
    <property type="entry name" value="Peptidase_M36"/>
</dbReference>
<keyword evidence="11" id="KW-0865">Zymogen</keyword>
<evidence type="ECO:0000256" key="11">
    <source>
        <dbReference type="ARBA" id="ARBA00023145"/>
    </source>
</evidence>